<evidence type="ECO:0000313" key="2">
    <source>
        <dbReference type="EMBL" id="CAB4336844.1"/>
    </source>
</evidence>
<proteinExistence type="predicted"/>
<sequence length="93" mass="10057">MLVLGITHDKEWLPYISVTAFAFTGSAALGALARGIRDGKRWANSPAILANLIALGVAKYQFEAGLYWLAVPIVLLAVTVIWNIFKVIKASAE</sequence>
<keyword evidence="1" id="KW-0812">Transmembrane</keyword>
<organism evidence="2">
    <name type="scientific">freshwater metagenome</name>
    <dbReference type="NCBI Taxonomy" id="449393"/>
    <lineage>
        <taxon>unclassified sequences</taxon>
        <taxon>metagenomes</taxon>
        <taxon>ecological metagenomes</taxon>
    </lineage>
</organism>
<feature type="transmembrane region" description="Helical" evidence="1">
    <location>
        <begin position="12"/>
        <end position="33"/>
    </location>
</feature>
<protein>
    <submittedName>
        <fullName evidence="2">Unannotated protein</fullName>
    </submittedName>
</protein>
<keyword evidence="1" id="KW-1133">Transmembrane helix</keyword>
<evidence type="ECO:0000256" key="1">
    <source>
        <dbReference type="SAM" id="Phobius"/>
    </source>
</evidence>
<feature type="transmembrane region" description="Helical" evidence="1">
    <location>
        <begin position="66"/>
        <end position="85"/>
    </location>
</feature>
<dbReference type="AlphaFoldDB" id="A0A6J5Z349"/>
<keyword evidence="1" id="KW-0472">Membrane</keyword>
<gene>
    <name evidence="2" type="ORF">UFOPK3775_00610</name>
</gene>
<accession>A0A6J5Z349</accession>
<reference evidence="2" key="1">
    <citation type="submission" date="2020-05" db="EMBL/GenBank/DDBJ databases">
        <authorList>
            <person name="Chiriac C."/>
            <person name="Salcher M."/>
            <person name="Ghai R."/>
            <person name="Kavagutti S V."/>
        </authorList>
    </citation>
    <scope>NUCLEOTIDE SEQUENCE</scope>
</reference>
<name>A0A6J5Z349_9ZZZZ</name>
<dbReference type="EMBL" id="CAESAK010000066">
    <property type="protein sequence ID" value="CAB4336844.1"/>
    <property type="molecule type" value="Genomic_DNA"/>
</dbReference>